<dbReference type="InterPro" id="IPR009000">
    <property type="entry name" value="Transl_B-barrel_sf"/>
</dbReference>
<feature type="domain" description="Ribosome maturation factor RimM PRC barrel" evidence="7">
    <location>
        <begin position="98"/>
        <end position="143"/>
    </location>
</feature>
<keyword evidence="2 5" id="KW-0690">Ribosome biogenesis</keyword>
<dbReference type="GO" id="GO:0005737">
    <property type="term" value="C:cytoplasm"/>
    <property type="evidence" value="ECO:0007669"/>
    <property type="project" value="UniProtKB-SubCell"/>
</dbReference>
<dbReference type="Gene3D" id="2.40.30.60">
    <property type="entry name" value="RimM"/>
    <property type="match status" value="1"/>
</dbReference>
<dbReference type="Pfam" id="PF24986">
    <property type="entry name" value="PRC_RimM"/>
    <property type="match status" value="1"/>
</dbReference>
<dbReference type="Proteomes" id="UP000501600">
    <property type="component" value="Chromosome"/>
</dbReference>
<comment type="function">
    <text evidence="5">An accessory protein needed during the final step in the assembly of 30S ribosomal subunit, possibly for assembly of the head region. Essential for efficient processing of 16S rRNA. May be needed both before and after RbfA during the maturation of 16S rRNA. It has affinity for free ribosomal 30S subunits but not for 70S ribosomes.</text>
</comment>
<dbReference type="GO" id="GO:0005840">
    <property type="term" value="C:ribosome"/>
    <property type="evidence" value="ECO:0007669"/>
    <property type="project" value="InterPro"/>
</dbReference>
<dbReference type="PANTHER" id="PTHR33692:SF1">
    <property type="entry name" value="RIBOSOME MATURATION FACTOR RIMM"/>
    <property type="match status" value="1"/>
</dbReference>
<comment type="domain">
    <text evidence="5">The PRC barrel domain binds ribosomal protein uS19.</text>
</comment>
<dbReference type="InterPro" id="IPR011961">
    <property type="entry name" value="RimM"/>
</dbReference>
<evidence type="ECO:0000256" key="2">
    <source>
        <dbReference type="ARBA" id="ARBA00022517"/>
    </source>
</evidence>
<dbReference type="NCBIfam" id="TIGR02273">
    <property type="entry name" value="16S_RimM"/>
    <property type="match status" value="1"/>
</dbReference>
<dbReference type="EMBL" id="CP051217">
    <property type="protein sequence ID" value="QJB70625.1"/>
    <property type="molecule type" value="Genomic_DNA"/>
</dbReference>
<dbReference type="AlphaFoldDB" id="A0A6H2DRP6"/>
<dbReference type="InterPro" id="IPR036976">
    <property type="entry name" value="RimM_N_sf"/>
</dbReference>
<reference evidence="8 9" key="1">
    <citation type="submission" date="2020-04" db="EMBL/GenBank/DDBJ databases">
        <title>Genome sequence for Sphingorhabdus sp. strain M1.</title>
        <authorList>
            <person name="Park S.-J."/>
        </authorList>
    </citation>
    <scope>NUCLEOTIDE SEQUENCE [LARGE SCALE GENOMIC DNA]</scope>
    <source>
        <strain evidence="8 9">JK6</strain>
    </source>
</reference>
<keyword evidence="1 5" id="KW-0963">Cytoplasm</keyword>
<accession>A0A6H2DRP6</accession>
<evidence type="ECO:0000313" key="8">
    <source>
        <dbReference type="EMBL" id="QJB70625.1"/>
    </source>
</evidence>
<protein>
    <recommendedName>
        <fullName evidence="5">Ribosome maturation factor RimM</fullName>
    </recommendedName>
</protein>
<dbReference type="SUPFAM" id="SSF50346">
    <property type="entry name" value="PRC-barrel domain"/>
    <property type="match status" value="1"/>
</dbReference>
<gene>
    <name evidence="5 8" type="primary">rimM</name>
    <name evidence="8" type="ORF">HF685_02590</name>
</gene>
<keyword evidence="9" id="KW-1185">Reference proteome</keyword>
<dbReference type="HAMAP" id="MF_00014">
    <property type="entry name" value="Ribosome_mat_RimM"/>
    <property type="match status" value="1"/>
</dbReference>
<dbReference type="KEGG" id="phao:HF685_02590"/>
<keyword evidence="3 5" id="KW-0698">rRNA processing</keyword>
<evidence type="ECO:0000256" key="4">
    <source>
        <dbReference type="ARBA" id="ARBA00023186"/>
    </source>
</evidence>
<dbReference type="SUPFAM" id="SSF50447">
    <property type="entry name" value="Translation proteins"/>
    <property type="match status" value="1"/>
</dbReference>
<name>A0A6H2DRP6_9SPHN</name>
<evidence type="ECO:0000259" key="6">
    <source>
        <dbReference type="Pfam" id="PF01782"/>
    </source>
</evidence>
<comment type="subunit">
    <text evidence="5">Binds ribosomal protein uS19.</text>
</comment>
<dbReference type="RefSeq" id="WP_168821138.1">
    <property type="nucleotide sequence ID" value="NZ_CP051217.1"/>
</dbReference>
<dbReference type="GO" id="GO:0042274">
    <property type="term" value="P:ribosomal small subunit biogenesis"/>
    <property type="evidence" value="ECO:0007669"/>
    <property type="project" value="UniProtKB-UniRule"/>
</dbReference>
<dbReference type="Pfam" id="PF01782">
    <property type="entry name" value="RimM"/>
    <property type="match status" value="1"/>
</dbReference>
<dbReference type="GO" id="GO:0043022">
    <property type="term" value="F:ribosome binding"/>
    <property type="evidence" value="ECO:0007669"/>
    <property type="project" value="InterPro"/>
</dbReference>
<dbReference type="InterPro" id="IPR011033">
    <property type="entry name" value="PRC_barrel-like_sf"/>
</dbReference>
<evidence type="ECO:0000256" key="1">
    <source>
        <dbReference type="ARBA" id="ARBA00022490"/>
    </source>
</evidence>
<comment type="subcellular location">
    <subcellularLocation>
        <location evidence="5">Cytoplasm</location>
    </subcellularLocation>
</comment>
<keyword evidence="4 5" id="KW-0143">Chaperone</keyword>
<dbReference type="InterPro" id="IPR056792">
    <property type="entry name" value="PRC_RimM"/>
</dbReference>
<comment type="similarity">
    <text evidence="5">Belongs to the RimM family.</text>
</comment>
<evidence type="ECO:0000259" key="7">
    <source>
        <dbReference type="Pfam" id="PF24986"/>
    </source>
</evidence>
<dbReference type="InterPro" id="IPR002676">
    <property type="entry name" value="RimM_N"/>
</dbReference>
<proteinExistence type="inferred from homology"/>
<dbReference type="PANTHER" id="PTHR33692">
    <property type="entry name" value="RIBOSOME MATURATION FACTOR RIMM"/>
    <property type="match status" value="1"/>
</dbReference>
<dbReference type="GO" id="GO:0006364">
    <property type="term" value="P:rRNA processing"/>
    <property type="evidence" value="ECO:0007669"/>
    <property type="project" value="UniProtKB-UniRule"/>
</dbReference>
<organism evidence="8 9">
    <name type="scientific">Parasphingorhabdus halotolerans</name>
    <dbReference type="NCBI Taxonomy" id="2725558"/>
    <lineage>
        <taxon>Bacteria</taxon>
        <taxon>Pseudomonadati</taxon>
        <taxon>Pseudomonadota</taxon>
        <taxon>Alphaproteobacteria</taxon>
        <taxon>Sphingomonadales</taxon>
        <taxon>Sphingomonadaceae</taxon>
        <taxon>Parasphingorhabdus</taxon>
    </lineage>
</organism>
<sequence>MTVDADKPVPLAVIIGAHGVTGEVRLKLFCDSLDSLKPHKTFNVGKLTLKSVKPHKMGAIARFAEITNRNGAEAARGTELTVPRSALPALEEDEFYHIDIIGLRCVSDNGEELGKLFAIYEFGAGDVIEIERPSGKKFMVPAKAVDMRSDPAIVMAEFVESS</sequence>
<evidence type="ECO:0000256" key="3">
    <source>
        <dbReference type="ARBA" id="ARBA00022552"/>
    </source>
</evidence>
<evidence type="ECO:0000256" key="5">
    <source>
        <dbReference type="HAMAP-Rule" id="MF_00014"/>
    </source>
</evidence>
<feature type="domain" description="RimM N-terminal" evidence="6">
    <location>
        <begin position="11"/>
        <end position="85"/>
    </location>
</feature>
<evidence type="ECO:0000313" key="9">
    <source>
        <dbReference type="Proteomes" id="UP000501600"/>
    </source>
</evidence>
<dbReference type="Gene3D" id="2.30.30.240">
    <property type="entry name" value="PRC-barrel domain"/>
    <property type="match status" value="1"/>
</dbReference>